<dbReference type="AlphaFoldDB" id="A0A0E0D8E3"/>
<dbReference type="Proteomes" id="UP000008021">
    <property type="component" value="Chromosome 3"/>
</dbReference>
<evidence type="ECO:0000313" key="2">
    <source>
        <dbReference type="Proteomes" id="UP000008021"/>
    </source>
</evidence>
<evidence type="ECO:0000313" key="1">
    <source>
        <dbReference type="EnsemblPlants" id="OMERI03G34920.1"/>
    </source>
</evidence>
<keyword evidence="2" id="KW-1185">Reference proteome</keyword>
<name>A0A0E0D8E3_9ORYZ</name>
<dbReference type="HOGENOM" id="CLU_1974053_0_0_1"/>
<protein>
    <submittedName>
        <fullName evidence="1">Uncharacterized protein</fullName>
    </submittedName>
</protein>
<dbReference type="Gramene" id="OMERI03G34920.1">
    <property type="protein sequence ID" value="OMERI03G34920.1"/>
    <property type="gene ID" value="OMERI03G34920"/>
</dbReference>
<reference evidence="1" key="1">
    <citation type="submission" date="2015-04" db="UniProtKB">
        <authorList>
            <consortium name="EnsemblPlants"/>
        </authorList>
    </citation>
    <scope>IDENTIFICATION</scope>
</reference>
<proteinExistence type="predicted"/>
<reference evidence="1" key="2">
    <citation type="submission" date="2018-05" db="EMBL/GenBank/DDBJ databases">
        <title>OmerRS3 (Oryza meridionalis Reference Sequence Version 3).</title>
        <authorList>
            <person name="Zhang J."/>
            <person name="Kudrna D."/>
            <person name="Lee S."/>
            <person name="Talag J."/>
            <person name="Welchert J."/>
            <person name="Wing R.A."/>
        </authorList>
    </citation>
    <scope>NUCLEOTIDE SEQUENCE [LARGE SCALE GENOMIC DNA]</scope>
    <source>
        <strain evidence="1">cv. OR44</strain>
    </source>
</reference>
<accession>A0A0E0D8E3</accession>
<dbReference type="EnsemblPlants" id="OMERI03G34920.1">
    <property type="protein sequence ID" value="OMERI03G34920.1"/>
    <property type="gene ID" value="OMERI03G34920"/>
</dbReference>
<organism evidence="1">
    <name type="scientific">Oryza meridionalis</name>
    <dbReference type="NCBI Taxonomy" id="40149"/>
    <lineage>
        <taxon>Eukaryota</taxon>
        <taxon>Viridiplantae</taxon>
        <taxon>Streptophyta</taxon>
        <taxon>Embryophyta</taxon>
        <taxon>Tracheophyta</taxon>
        <taxon>Spermatophyta</taxon>
        <taxon>Magnoliopsida</taxon>
        <taxon>Liliopsida</taxon>
        <taxon>Poales</taxon>
        <taxon>Poaceae</taxon>
        <taxon>BOP clade</taxon>
        <taxon>Oryzoideae</taxon>
        <taxon>Oryzeae</taxon>
        <taxon>Oryzinae</taxon>
        <taxon>Oryza</taxon>
    </lineage>
</organism>
<sequence length="127" mass="14156">MVGLQNHVAKIWNDIAPPAIYPRFLPQPALSGPLILSFIFNHTFHSATISSCRKILCRPSTRGHQLQTDLPEASPYFAQLLATYHGSPSKFSGVSLSQHSQVQTPQLDDVLHQKFLQMTKNNNVTGY</sequence>